<comment type="caution">
    <text evidence="2">The sequence shown here is derived from an EMBL/GenBank/DDBJ whole genome shotgun (WGS) entry which is preliminary data.</text>
</comment>
<sequence>MGSKQPSQRARAFKAWMAEQGTNTAQVSARSGVTYTTLASFVQGSTQSLKGETEEKITAAYGSSAAVIFGGADASSRAIPVISWVAAGKLSDPDEPIELESETIEISGLEPGDYFGTRVRGVSMNRIAQDGALIIVNRADREPIRGRRYIFNHRGQTTFKRYGGADPTRLEPESTEEFETIFPKSDEDWSVIGRVRLVIAEV</sequence>
<gene>
    <name evidence="2" type="ORF">QO010_000358</name>
</gene>
<dbReference type="SUPFAM" id="SSF51306">
    <property type="entry name" value="LexA/Signal peptidase"/>
    <property type="match status" value="1"/>
</dbReference>
<evidence type="ECO:0000313" key="2">
    <source>
        <dbReference type="EMBL" id="MDQ0462610.1"/>
    </source>
</evidence>
<protein>
    <submittedName>
        <fullName evidence="2">SOS-response transcriptional repressor LexA</fullName>
    </submittedName>
</protein>
<dbReference type="InterPro" id="IPR036286">
    <property type="entry name" value="LexA/Signal_pep-like_sf"/>
</dbReference>
<reference evidence="2 3" key="1">
    <citation type="submission" date="2023-07" db="EMBL/GenBank/DDBJ databases">
        <title>Genomic Encyclopedia of Type Strains, Phase IV (KMG-IV): sequencing the most valuable type-strain genomes for metagenomic binning, comparative biology and taxonomic classification.</title>
        <authorList>
            <person name="Goeker M."/>
        </authorList>
    </citation>
    <scope>NUCLEOTIDE SEQUENCE [LARGE SCALE GENOMIC DNA]</scope>
    <source>
        <strain evidence="2 3">DSM 18695</strain>
    </source>
</reference>
<evidence type="ECO:0000313" key="3">
    <source>
        <dbReference type="Proteomes" id="UP001228905"/>
    </source>
</evidence>
<dbReference type="EMBL" id="JAUSVS010000001">
    <property type="protein sequence ID" value="MDQ0462610.1"/>
    <property type="molecule type" value="Genomic_DNA"/>
</dbReference>
<proteinExistence type="predicted"/>
<organism evidence="2 3">
    <name type="scientific">Caulobacter ginsengisoli</name>
    <dbReference type="NCBI Taxonomy" id="400775"/>
    <lineage>
        <taxon>Bacteria</taxon>
        <taxon>Pseudomonadati</taxon>
        <taxon>Pseudomonadota</taxon>
        <taxon>Alphaproteobacteria</taxon>
        <taxon>Caulobacterales</taxon>
        <taxon>Caulobacteraceae</taxon>
        <taxon>Caulobacter</taxon>
    </lineage>
</organism>
<dbReference type="InterPro" id="IPR039418">
    <property type="entry name" value="LexA-like"/>
</dbReference>
<dbReference type="RefSeq" id="WP_307345159.1">
    <property type="nucleotide sequence ID" value="NZ_JAUSVS010000001.1"/>
</dbReference>
<keyword evidence="3" id="KW-1185">Reference proteome</keyword>
<dbReference type="InterPro" id="IPR015927">
    <property type="entry name" value="Peptidase_S24_S26A/B/C"/>
</dbReference>
<dbReference type="Pfam" id="PF00717">
    <property type="entry name" value="Peptidase_S24"/>
    <property type="match status" value="1"/>
</dbReference>
<accession>A0ABU0IKR8</accession>
<evidence type="ECO:0000259" key="1">
    <source>
        <dbReference type="Pfam" id="PF00717"/>
    </source>
</evidence>
<dbReference type="Gene3D" id="2.10.109.10">
    <property type="entry name" value="Umud Fragment, subunit A"/>
    <property type="match status" value="1"/>
</dbReference>
<dbReference type="Proteomes" id="UP001228905">
    <property type="component" value="Unassembled WGS sequence"/>
</dbReference>
<name>A0ABU0IKR8_9CAUL</name>
<dbReference type="CDD" id="cd06529">
    <property type="entry name" value="S24_LexA-like"/>
    <property type="match status" value="1"/>
</dbReference>
<feature type="domain" description="Peptidase S24/S26A/S26B/S26C" evidence="1">
    <location>
        <begin position="80"/>
        <end position="195"/>
    </location>
</feature>